<accession>A0AAD5LDQ2</accession>
<evidence type="ECO:0000256" key="4">
    <source>
        <dbReference type="ARBA" id="ARBA00022989"/>
    </source>
</evidence>
<keyword evidence="8" id="KW-0407">Ion channel</keyword>
<dbReference type="SUPFAM" id="SSF81324">
    <property type="entry name" value="Voltage-gated potassium channels"/>
    <property type="match status" value="1"/>
</dbReference>
<dbReference type="Pfam" id="PF00027">
    <property type="entry name" value="cNMP_binding"/>
    <property type="match status" value="1"/>
</dbReference>
<dbReference type="InterPro" id="IPR018490">
    <property type="entry name" value="cNMP-bd_dom_sf"/>
</dbReference>
<organism evidence="10 11">
    <name type="scientific">Pythium insidiosum</name>
    <name type="common">Pythiosis disease agent</name>
    <dbReference type="NCBI Taxonomy" id="114742"/>
    <lineage>
        <taxon>Eukaryota</taxon>
        <taxon>Sar</taxon>
        <taxon>Stramenopiles</taxon>
        <taxon>Oomycota</taxon>
        <taxon>Peronosporomycetes</taxon>
        <taxon>Pythiales</taxon>
        <taxon>Pythiaceae</taxon>
        <taxon>Pythium</taxon>
    </lineage>
</organism>
<dbReference type="GO" id="GO:0016020">
    <property type="term" value="C:membrane"/>
    <property type="evidence" value="ECO:0007669"/>
    <property type="project" value="UniProtKB-SubCell"/>
</dbReference>
<dbReference type="GO" id="GO:0044877">
    <property type="term" value="F:protein-containing complex binding"/>
    <property type="evidence" value="ECO:0007669"/>
    <property type="project" value="TreeGrafter"/>
</dbReference>
<dbReference type="SUPFAM" id="SSF51206">
    <property type="entry name" value="cAMP-binding domain-like"/>
    <property type="match status" value="1"/>
</dbReference>
<dbReference type="PROSITE" id="PS50042">
    <property type="entry name" value="CNMP_BINDING_3"/>
    <property type="match status" value="1"/>
</dbReference>
<dbReference type="PROSITE" id="PS00888">
    <property type="entry name" value="CNMP_BINDING_1"/>
    <property type="match status" value="1"/>
</dbReference>
<evidence type="ECO:0000256" key="2">
    <source>
        <dbReference type="ARBA" id="ARBA00022448"/>
    </source>
</evidence>
<dbReference type="PANTHER" id="PTHR45638:SF11">
    <property type="entry name" value="CYCLIC NUCLEOTIDE-GATED CATION CHANNEL SUBUNIT A"/>
    <property type="match status" value="1"/>
</dbReference>
<evidence type="ECO:0000256" key="3">
    <source>
        <dbReference type="ARBA" id="ARBA00022692"/>
    </source>
</evidence>
<keyword evidence="2" id="KW-0813">Transport</keyword>
<dbReference type="InterPro" id="IPR050866">
    <property type="entry name" value="CNG_cation_channel"/>
</dbReference>
<dbReference type="InterPro" id="IPR000595">
    <property type="entry name" value="cNMP-bd_dom"/>
</dbReference>
<dbReference type="Gene3D" id="2.60.120.10">
    <property type="entry name" value="Jelly Rolls"/>
    <property type="match status" value="1"/>
</dbReference>
<reference evidence="10" key="1">
    <citation type="submission" date="2021-12" db="EMBL/GenBank/DDBJ databases">
        <title>Prjna785345.</title>
        <authorList>
            <person name="Rujirawat T."/>
            <person name="Krajaejun T."/>
        </authorList>
    </citation>
    <scope>NUCLEOTIDE SEQUENCE</scope>
    <source>
        <strain evidence="10">Pi057C3</strain>
    </source>
</reference>
<dbReference type="InterPro" id="IPR018488">
    <property type="entry name" value="cNMP-bd_CS"/>
</dbReference>
<keyword evidence="11" id="KW-1185">Reference proteome</keyword>
<gene>
    <name evidence="10" type="ORF">P43SY_010129</name>
</gene>
<keyword evidence="4" id="KW-1133">Transmembrane helix</keyword>
<evidence type="ECO:0000259" key="9">
    <source>
        <dbReference type="PROSITE" id="PS50042"/>
    </source>
</evidence>
<dbReference type="Gene3D" id="1.10.287.630">
    <property type="entry name" value="Helix hairpin bin"/>
    <property type="match status" value="1"/>
</dbReference>
<dbReference type="PANTHER" id="PTHR45638">
    <property type="entry name" value="CYCLIC NUCLEOTIDE-GATED CATION CHANNEL SUBUNIT A"/>
    <property type="match status" value="1"/>
</dbReference>
<evidence type="ECO:0000313" key="11">
    <source>
        <dbReference type="Proteomes" id="UP001209570"/>
    </source>
</evidence>
<evidence type="ECO:0000256" key="5">
    <source>
        <dbReference type="ARBA" id="ARBA00023065"/>
    </source>
</evidence>
<evidence type="ECO:0000256" key="8">
    <source>
        <dbReference type="ARBA" id="ARBA00023303"/>
    </source>
</evidence>
<dbReference type="SMART" id="SM00100">
    <property type="entry name" value="cNMP"/>
    <property type="match status" value="1"/>
</dbReference>
<evidence type="ECO:0000256" key="6">
    <source>
        <dbReference type="ARBA" id="ARBA00023136"/>
    </source>
</evidence>
<evidence type="ECO:0000313" key="10">
    <source>
        <dbReference type="EMBL" id="KAJ0394973.1"/>
    </source>
</evidence>
<keyword evidence="7" id="KW-1071">Ligand-gated ion channel</keyword>
<sequence length="641" mass="72360">MNEVLLRSVSPVTVVAATLTEVSRIEAQTFLMAINDSRFADKASAIRDSAAQEAERQQRSRAAIVRNLMTKKRLQKDARGLSTLFPEDNNLSHQPHKAPFRFYWDWLILCLNVYNVFQITYRISFASAPSHTMRSIVVAVDLLGDLCLGVDIWLKMYYFECDGGLMNIFSRRVRDEISLPGESEAFDRSVDDLSAYVYVLDVSCILDVALKWSVFRGIENASRSLTSISLDVFAAIPFDVVLFFPQLIPCGSCKWNYLGLLQLNKAIRIYQAKALSERVVQSISFDFNLAIHDTSLRFLRSLGIFILFGHWIACGWYRASLYASLSSATSWFVTPSMLTVQAVSSLRDVPYLRRYLRCAHFAAGSITTVFYGDITSTNTVETLVELTVGLLSILVFGALVGAHRERLEALYKRRMQFEQQLMELQTFLANHKVSATTQARIRTYYVNAWLHNGGEDDHRGTRALSRLLVEDAAQFALQRVAAQVSVFRACDDCFLRALLASLRHIICAPADVVVSEGDVARSMYFIDRGKILVQGRGFELVKGEGDFFGELSLLYGIPRSATCSCMGMALLYVLEGAAYDRILRDFPEYKLVTRRDWVLVSTVLTAAVEPRFRELVGIVARMEHAPWMELDAIIRKARQLT</sequence>
<dbReference type="EMBL" id="JAKCXM010000371">
    <property type="protein sequence ID" value="KAJ0394973.1"/>
    <property type="molecule type" value="Genomic_DNA"/>
</dbReference>
<dbReference type="Proteomes" id="UP001209570">
    <property type="component" value="Unassembled WGS sequence"/>
</dbReference>
<dbReference type="Gene3D" id="1.10.287.70">
    <property type="match status" value="1"/>
</dbReference>
<dbReference type="InterPro" id="IPR014710">
    <property type="entry name" value="RmlC-like_jellyroll"/>
</dbReference>
<keyword evidence="5" id="KW-0406">Ion transport</keyword>
<comment type="caution">
    <text evidence="10">The sequence shown here is derived from an EMBL/GenBank/DDBJ whole genome shotgun (WGS) entry which is preliminary data.</text>
</comment>
<keyword evidence="3" id="KW-0812">Transmembrane</keyword>
<dbReference type="AlphaFoldDB" id="A0AAD5LDQ2"/>
<name>A0AAD5LDQ2_PYTIN</name>
<feature type="domain" description="Cyclic nucleotide-binding" evidence="9">
    <location>
        <begin position="486"/>
        <end position="583"/>
    </location>
</feature>
<dbReference type="CDD" id="cd00038">
    <property type="entry name" value="CAP_ED"/>
    <property type="match status" value="1"/>
</dbReference>
<protein>
    <recommendedName>
        <fullName evidence="9">Cyclic nucleotide-binding domain-containing protein</fullName>
    </recommendedName>
</protein>
<proteinExistence type="predicted"/>
<evidence type="ECO:0000256" key="7">
    <source>
        <dbReference type="ARBA" id="ARBA00023286"/>
    </source>
</evidence>
<evidence type="ECO:0000256" key="1">
    <source>
        <dbReference type="ARBA" id="ARBA00004141"/>
    </source>
</evidence>
<comment type="subcellular location">
    <subcellularLocation>
        <location evidence="1">Membrane</location>
        <topology evidence="1">Multi-pass membrane protein</topology>
    </subcellularLocation>
</comment>
<keyword evidence="6" id="KW-0472">Membrane</keyword>
<dbReference type="GO" id="GO:0005221">
    <property type="term" value="F:intracellularly cyclic nucleotide-activated monoatomic cation channel activity"/>
    <property type="evidence" value="ECO:0007669"/>
    <property type="project" value="InterPro"/>
</dbReference>